<dbReference type="AlphaFoldDB" id="A0A160PHN9"/>
<keyword evidence="5" id="KW-0472">Membrane</keyword>
<dbReference type="CDD" id="cd13553">
    <property type="entry name" value="PBP2_NrtA_CpmA_like"/>
    <property type="match status" value="1"/>
</dbReference>
<keyword evidence="4" id="KW-0997">Cell inner membrane</keyword>
<evidence type="ECO:0000256" key="2">
    <source>
        <dbReference type="ARBA" id="ARBA00022448"/>
    </source>
</evidence>
<organism evidence="7 8">
    <name type="scientific">Methylorubrum populi</name>
    <dbReference type="NCBI Taxonomy" id="223967"/>
    <lineage>
        <taxon>Bacteria</taxon>
        <taxon>Pseudomonadati</taxon>
        <taxon>Pseudomonadota</taxon>
        <taxon>Alphaproteobacteria</taxon>
        <taxon>Hyphomicrobiales</taxon>
        <taxon>Methylobacteriaceae</taxon>
        <taxon>Methylorubrum</taxon>
    </lineage>
</organism>
<dbReference type="PANTHER" id="PTHR30024:SF43">
    <property type="entry name" value="BLL4572 PROTEIN"/>
    <property type="match status" value="1"/>
</dbReference>
<keyword evidence="2" id="KW-0813">Transport</keyword>
<dbReference type="PROSITE" id="PS51318">
    <property type="entry name" value="TAT"/>
    <property type="match status" value="1"/>
</dbReference>
<proteinExistence type="inferred from homology"/>
<dbReference type="EMBL" id="AP014809">
    <property type="protein sequence ID" value="BAU92384.1"/>
    <property type="molecule type" value="Genomic_DNA"/>
</dbReference>
<evidence type="ECO:0000313" key="8">
    <source>
        <dbReference type="Proteomes" id="UP000218288"/>
    </source>
</evidence>
<dbReference type="Gene3D" id="3.40.190.10">
    <property type="entry name" value="Periplasmic binding protein-like II"/>
    <property type="match status" value="2"/>
</dbReference>
<dbReference type="Pfam" id="PF13379">
    <property type="entry name" value="NMT1_2"/>
    <property type="match status" value="1"/>
</dbReference>
<keyword evidence="3" id="KW-1003">Cell membrane</keyword>
<dbReference type="OrthoDB" id="570524at2"/>
<dbReference type="InterPro" id="IPR044527">
    <property type="entry name" value="NrtA/CpmA_ABC-bd_dom"/>
</dbReference>
<comment type="subcellular location">
    <subcellularLocation>
        <location evidence="1">Endomembrane system</location>
    </subcellularLocation>
</comment>
<evidence type="ECO:0000256" key="1">
    <source>
        <dbReference type="ARBA" id="ARBA00004308"/>
    </source>
</evidence>
<evidence type="ECO:0000313" key="7">
    <source>
        <dbReference type="EMBL" id="BAU92384.1"/>
    </source>
</evidence>
<protein>
    <submittedName>
        <fullName evidence="7">Twin-arginine translocation pathway signal</fullName>
    </submittedName>
</protein>
<evidence type="ECO:0000256" key="3">
    <source>
        <dbReference type="ARBA" id="ARBA00022475"/>
    </source>
</evidence>
<name>A0A160PHN9_9HYPH</name>
<sequence>MTAPDDLSALWTHEWARADWTRRNTLDALARGGLAALLGGGGLALSGRAVHAAEDDTVRIGYLPITDATALLVAHAKGYFEEVGLKVAEPTPVRSWSALVEGFAAGRFNLAHLLKPIPVWMRYNNKFPVKILAWAHTNGSGIVVGGKSGIEDFKGLAGKRVAVPYWYSMHNVVLQYALRESGVTPVIRGEAGPNECALQILAPPEMPAALAAGKIDGYIVAEPFNALGELKAGARMLRFTGDIWKNHPCCVVVAHESQIAARPEWAGKAVDAIVRAQAYCVKNREEVARLISKEGRGYLPMPADVVIKATTDYGPAYEASGAIRHRDWAAQRIDFQPWPYPSATKLIVEAMGNTVVEGDAGFLKGLDPDFVARDLVDDRFVRASLQRYPEWPGAADDAALTRQETLSL</sequence>
<accession>A0A160PHN9</accession>
<evidence type="ECO:0000256" key="4">
    <source>
        <dbReference type="ARBA" id="ARBA00022519"/>
    </source>
</evidence>
<dbReference type="InterPro" id="IPR006311">
    <property type="entry name" value="TAT_signal"/>
</dbReference>
<evidence type="ECO:0000256" key="5">
    <source>
        <dbReference type="ARBA" id="ARBA00023136"/>
    </source>
</evidence>
<evidence type="ECO:0000256" key="6">
    <source>
        <dbReference type="ARBA" id="ARBA00024031"/>
    </source>
</evidence>
<reference evidence="7 8" key="1">
    <citation type="journal article" date="2016" name="Genome Announc.">
        <title>Complete Genome Sequence of Methylobacterium populi P-1M, Isolated from Pink-Pigmented Household Biofilm.</title>
        <authorList>
            <person name="Morohoshi T."/>
            <person name="Ikeda T."/>
        </authorList>
    </citation>
    <scope>NUCLEOTIDE SEQUENCE [LARGE SCALE GENOMIC DNA]</scope>
    <source>
        <strain evidence="7 8">P-1M</strain>
    </source>
</reference>
<comment type="similarity">
    <text evidence="6">Belongs to the CmpA/NrtA family.</text>
</comment>
<dbReference type="PANTHER" id="PTHR30024">
    <property type="entry name" value="ALIPHATIC SULFONATES-BINDING PROTEIN-RELATED"/>
    <property type="match status" value="1"/>
</dbReference>
<dbReference type="GO" id="GO:0012505">
    <property type="term" value="C:endomembrane system"/>
    <property type="evidence" value="ECO:0007669"/>
    <property type="project" value="UniProtKB-SubCell"/>
</dbReference>
<dbReference type="SUPFAM" id="SSF53850">
    <property type="entry name" value="Periplasmic binding protein-like II"/>
    <property type="match status" value="1"/>
</dbReference>
<gene>
    <name evidence="7" type="ORF">MPPM_3779</name>
</gene>
<dbReference type="Proteomes" id="UP000218288">
    <property type="component" value="Chromosome"/>
</dbReference>
<dbReference type="RefSeq" id="WP_096486344.1">
    <property type="nucleotide sequence ID" value="NZ_AP014809.1"/>
</dbReference>